<dbReference type="Proteomes" id="UP000313849">
    <property type="component" value="Unassembled WGS sequence"/>
</dbReference>
<keyword evidence="6" id="KW-1185">Reference proteome</keyword>
<sequence length="215" mass="21888">MAAVSGTDATPSRTLAGTDATPSGTFAKADAVALALDTLPGPAVCTTGYTARLGAARGEDRVLPLVGSMGLALPVGIGIAATTGRTTLVLDGDGSLLMNPADPLELGSRPDLPLVHVVLDDGAYASTGAQPVPSQRVDVPALARAAGVTDARRVEGADALRAALLEAAQARRPVVLHCPVTSDSGPPAPRVDTPLPTLARRFTMEAFERGEPRER</sequence>
<dbReference type="OrthoDB" id="9785953at2"/>
<evidence type="ECO:0000256" key="2">
    <source>
        <dbReference type="ARBA" id="ARBA00023239"/>
    </source>
</evidence>
<accession>A0A5C5B8G5</accession>
<evidence type="ECO:0000259" key="4">
    <source>
        <dbReference type="Pfam" id="PF02775"/>
    </source>
</evidence>
<dbReference type="AlphaFoldDB" id="A0A5C5B8G5"/>
<proteinExistence type="predicted"/>
<dbReference type="PANTHER" id="PTHR42818">
    <property type="entry name" value="SULFOPYRUVATE DECARBOXYLASE SUBUNIT ALPHA"/>
    <property type="match status" value="1"/>
</dbReference>
<keyword evidence="1" id="KW-0210">Decarboxylase</keyword>
<dbReference type="InterPro" id="IPR029061">
    <property type="entry name" value="THDP-binding"/>
</dbReference>
<dbReference type="Pfam" id="PF02775">
    <property type="entry name" value="TPP_enzyme_C"/>
    <property type="match status" value="1"/>
</dbReference>
<evidence type="ECO:0000313" key="5">
    <source>
        <dbReference type="EMBL" id="TNU73168.1"/>
    </source>
</evidence>
<reference evidence="5 6" key="1">
    <citation type="submission" date="2019-06" db="EMBL/GenBank/DDBJ databases">
        <title>Draft genome sequence of Miniimonas arenae KCTC 19750T isolated from sea sand.</title>
        <authorList>
            <person name="Park S.-J."/>
        </authorList>
    </citation>
    <scope>NUCLEOTIDE SEQUENCE [LARGE SCALE GENOMIC DNA]</scope>
    <source>
        <strain evidence="5 6">KCTC 19750</strain>
    </source>
</reference>
<organism evidence="5 6">
    <name type="scientific">Miniimonas arenae</name>
    <dbReference type="NCBI Taxonomy" id="676201"/>
    <lineage>
        <taxon>Bacteria</taxon>
        <taxon>Bacillati</taxon>
        <taxon>Actinomycetota</taxon>
        <taxon>Actinomycetes</taxon>
        <taxon>Micrococcales</taxon>
        <taxon>Beutenbergiaceae</taxon>
        <taxon>Miniimonas</taxon>
    </lineage>
</organism>
<feature type="compositionally biased region" description="Polar residues" evidence="3">
    <location>
        <begin position="7"/>
        <end position="21"/>
    </location>
</feature>
<evidence type="ECO:0000256" key="1">
    <source>
        <dbReference type="ARBA" id="ARBA00022793"/>
    </source>
</evidence>
<feature type="domain" description="Thiamine pyrophosphate enzyme TPP-binding" evidence="4">
    <location>
        <begin position="45"/>
        <end position="178"/>
    </location>
</feature>
<protein>
    <recommendedName>
        <fullName evidence="4">Thiamine pyrophosphate enzyme TPP-binding domain-containing protein</fullName>
    </recommendedName>
</protein>
<dbReference type="GO" id="GO:0030976">
    <property type="term" value="F:thiamine pyrophosphate binding"/>
    <property type="evidence" value="ECO:0007669"/>
    <property type="project" value="InterPro"/>
</dbReference>
<evidence type="ECO:0000313" key="6">
    <source>
        <dbReference type="Proteomes" id="UP000313849"/>
    </source>
</evidence>
<dbReference type="PANTHER" id="PTHR42818:SF1">
    <property type="entry name" value="SULFOPYRUVATE DECARBOXYLASE"/>
    <property type="match status" value="1"/>
</dbReference>
<name>A0A5C5B8G5_9MICO</name>
<evidence type="ECO:0000256" key="3">
    <source>
        <dbReference type="SAM" id="MobiDB-lite"/>
    </source>
</evidence>
<dbReference type="InterPro" id="IPR011766">
    <property type="entry name" value="TPP_enzyme_TPP-bd"/>
</dbReference>
<gene>
    <name evidence="5" type="ORF">FH969_12825</name>
</gene>
<keyword evidence="2" id="KW-0456">Lyase</keyword>
<feature type="region of interest" description="Disordered" evidence="3">
    <location>
        <begin position="1"/>
        <end position="21"/>
    </location>
</feature>
<dbReference type="InterPro" id="IPR051818">
    <property type="entry name" value="TPP_dependent_decarboxylase"/>
</dbReference>
<dbReference type="EMBL" id="VENP01000060">
    <property type="protein sequence ID" value="TNU73168.1"/>
    <property type="molecule type" value="Genomic_DNA"/>
</dbReference>
<dbReference type="SUPFAM" id="SSF52518">
    <property type="entry name" value="Thiamin diphosphate-binding fold (THDP-binding)"/>
    <property type="match status" value="1"/>
</dbReference>
<comment type="caution">
    <text evidence="5">The sequence shown here is derived from an EMBL/GenBank/DDBJ whole genome shotgun (WGS) entry which is preliminary data.</text>
</comment>
<dbReference type="GO" id="GO:0000287">
    <property type="term" value="F:magnesium ion binding"/>
    <property type="evidence" value="ECO:0007669"/>
    <property type="project" value="UniProtKB-ARBA"/>
</dbReference>
<dbReference type="Gene3D" id="3.40.50.970">
    <property type="match status" value="1"/>
</dbReference>
<dbReference type="GO" id="GO:0016831">
    <property type="term" value="F:carboxy-lyase activity"/>
    <property type="evidence" value="ECO:0007669"/>
    <property type="project" value="UniProtKB-KW"/>
</dbReference>